<dbReference type="RefSeq" id="YP_004957196.1">
    <property type="nucleotide sequence ID" value="NC_016563.1"/>
</dbReference>
<organism evidence="1 2">
    <name type="scientific">Bacillus phage W.Ph</name>
    <dbReference type="NCBI Taxonomy" id="764595"/>
    <lineage>
        <taxon>Viruses</taxon>
        <taxon>Duplodnaviria</taxon>
        <taxon>Heunggongvirae</taxon>
        <taxon>Uroviricota</taxon>
        <taxon>Caudoviricetes</taxon>
        <taxon>Herelleviridae</taxon>
        <taxon>Bastillevirinae</taxon>
        <taxon>Wphvirus</taxon>
        <taxon>Wphvirus WPh</taxon>
    </lineage>
</organism>
<accession>G9B1T2</accession>
<dbReference type="KEGG" id="vg:11536837"/>
<dbReference type="Proteomes" id="UP000005445">
    <property type="component" value="Segment"/>
</dbReference>
<protein>
    <submittedName>
        <fullName evidence="1">Gp181</fullName>
    </submittedName>
</protein>
<evidence type="ECO:0000313" key="1">
    <source>
        <dbReference type="EMBL" id="ADH03327.1"/>
    </source>
</evidence>
<name>G9B1T2_9CAUD</name>
<keyword evidence="2" id="KW-1185">Reference proteome</keyword>
<dbReference type="OrthoDB" id="23449at10239"/>
<reference evidence="1 2" key="1">
    <citation type="submission" date="2013-01" db="EMBL/GenBank/DDBJ databases">
        <title>Large myovirus of Bacillus.</title>
        <authorList>
            <person name="Klumpp J."/>
            <person name="Beyer W."/>
            <person name="Loessner M.J."/>
        </authorList>
    </citation>
    <scope>NUCLEOTIDE SEQUENCE [LARGE SCALE GENOMIC DNA]</scope>
</reference>
<dbReference type="GeneID" id="11536837"/>
<dbReference type="EMBL" id="HM144387">
    <property type="protein sequence ID" value="ADH03327.1"/>
    <property type="molecule type" value="Genomic_DNA"/>
</dbReference>
<evidence type="ECO:0000313" key="2">
    <source>
        <dbReference type="Proteomes" id="UP000005445"/>
    </source>
</evidence>
<sequence length="61" mass="6984">MITKLRVNNITRVIEAIQEAKGLVKLGELTKIKSTQMIADTYNVKMSLVSELWEEIYKGDE</sequence>
<proteinExistence type="predicted"/>